<sequence>MTERMARPDAQDAPSGRLARIPPLVDVDAHVVEPPDLWSGRLPARHRDAGPRIEHAPAGEVRLVDGRYVETPGTEGPDVAWWVYEDTRNQIKRYIAAAGVPADEVTNEGITYADMRPGCWRPSERLADMDLNGVQAQMCFPNYPRFCGQIFLWGKDRELALLSVRAYNDWMVEEWCGSSGGRLIPLCIVPLWDVDLAVAEVRRNAARGVRAVAFSELPAYLGLPGLHTGYWDPFFAACEETGTVLSMHIGSGTKTPQTSPDAPPAVGATIIFGNSVASMTDFLFSGVLHRFPRLKLLYAEAQIGWIPYLLERVDDVWETHRGWAHTRDNCPEPPSTYYYRQITSCFFKDAVGVEILHKVGLENVTFETDYPHQDGTWPRSREAAALQFGHLDQESIDKIARGNAIRLLGLDLPGS</sequence>
<dbReference type="InterPro" id="IPR032465">
    <property type="entry name" value="ACMSD"/>
</dbReference>
<evidence type="ECO:0000313" key="4">
    <source>
        <dbReference type="Proteomes" id="UP000614047"/>
    </source>
</evidence>
<comment type="caution">
    <text evidence="3">The sequence shown here is derived from an EMBL/GenBank/DDBJ whole genome shotgun (WGS) entry which is preliminary data.</text>
</comment>
<keyword evidence="1" id="KW-0456">Lyase</keyword>
<dbReference type="PANTHER" id="PTHR21240">
    <property type="entry name" value="2-AMINO-3-CARBOXYLMUCONATE-6-SEMIALDEHYDE DECARBOXYLASE"/>
    <property type="match status" value="1"/>
</dbReference>
<evidence type="ECO:0000256" key="1">
    <source>
        <dbReference type="ARBA" id="ARBA00023239"/>
    </source>
</evidence>
<dbReference type="AlphaFoldDB" id="A0A931DFE8"/>
<dbReference type="SUPFAM" id="SSF51556">
    <property type="entry name" value="Metallo-dependent hydrolases"/>
    <property type="match status" value="1"/>
</dbReference>
<dbReference type="GO" id="GO:0016831">
    <property type="term" value="F:carboxy-lyase activity"/>
    <property type="evidence" value="ECO:0007669"/>
    <property type="project" value="InterPro"/>
</dbReference>
<evidence type="ECO:0000259" key="2">
    <source>
        <dbReference type="Pfam" id="PF04909"/>
    </source>
</evidence>
<dbReference type="InterPro" id="IPR006680">
    <property type="entry name" value="Amidohydro-rel"/>
</dbReference>
<proteinExistence type="predicted"/>
<gene>
    <name evidence="3" type="ORF">IW256_003208</name>
</gene>
<evidence type="ECO:0000313" key="3">
    <source>
        <dbReference type="EMBL" id="MBG6089095.1"/>
    </source>
</evidence>
<keyword evidence="3" id="KW-0378">Hydrolase</keyword>
<accession>A0A931DFE8</accession>
<keyword evidence="4" id="KW-1185">Reference proteome</keyword>
<name>A0A931DFE8_9ACTN</name>
<dbReference type="RefSeq" id="WP_197011740.1">
    <property type="nucleotide sequence ID" value="NZ_BAABES010000022.1"/>
</dbReference>
<dbReference type="GO" id="GO:0019748">
    <property type="term" value="P:secondary metabolic process"/>
    <property type="evidence" value="ECO:0007669"/>
    <property type="project" value="TreeGrafter"/>
</dbReference>
<dbReference type="Gene3D" id="3.20.20.140">
    <property type="entry name" value="Metal-dependent hydrolases"/>
    <property type="match status" value="1"/>
</dbReference>
<dbReference type="PANTHER" id="PTHR21240:SF28">
    <property type="entry name" value="ISO-OROTATE DECARBOXYLASE (EUROFUNG)"/>
    <property type="match status" value="1"/>
</dbReference>
<dbReference type="EMBL" id="JADOUA010000001">
    <property type="protein sequence ID" value="MBG6089095.1"/>
    <property type="molecule type" value="Genomic_DNA"/>
</dbReference>
<dbReference type="GO" id="GO:0016787">
    <property type="term" value="F:hydrolase activity"/>
    <property type="evidence" value="ECO:0007669"/>
    <property type="project" value="UniProtKB-KW"/>
</dbReference>
<dbReference type="Pfam" id="PF04909">
    <property type="entry name" value="Amidohydro_2"/>
    <property type="match status" value="1"/>
</dbReference>
<protein>
    <submittedName>
        <fullName evidence="3">TIM-barrel fold metal-dependent hydrolase</fullName>
    </submittedName>
</protein>
<feature type="domain" description="Amidohydrolase-related" evidence="2">
    <location>
        <begin position="26"/>
        <end position="410"/>
    </location>
</feature>
<reference evidence="3" key="1">
    <citation type="submission" date="2020-11" db="EMBL/GenBank/DDBJ databases">
        <title>Sequencing the genomes of 1000 actinobacteria strains.</title>
        <authorList>
            <person name="Klenk H.-P."/>
        </authorList>
    </citation>
    <scope>NUCLEOTIDE SEQUENCE</scope>
    <source>
        <strain evidence="3">DSM 43175</strain>
    </source>
</reference>
<organism evidence="3 4">
    <name type="scientific">Actinomadura viridis</name>
    <dbReference type="NCBI Taxonomy" id="58110"/>
    <lineage>
        <taxon>Bacteria</taxon>
        <taxon>Bacillati</taxon>
        <taxon>Actinomycetota</taxon>
        <taxon>Actinomycetes</taxon>
        <taxon>Streptosporangiales</taxon>
        <taxon>Thermomonosporaceae</taxon>
        <taxon>Actinomadura</taxon>
    </lineage>
</organism>
<dbReference type="GO" id="GO:0005737">
    <property type="term" value="C:cytoplasm"/>
    <property type="evidence" value="ECO:0007669"/>
    <property type="project" value="TreeGrafter"/>
</dbReference>
<dbReference type="Proteomes" id="UP000614047">
    <property type="component" value="Unassembled WGS sequence"/>
</dbReference>
<dbReference type="InterPro" id="IPR032466">
    <property type="entry name" value="Metal_Hydrolase"/>
</dbReference>